<sequence>MTGYSAKTGLRPYVDHAAAKCKGLGVRAKVLTVMIFMGSNVEEAGAGNRRA</sequence>
<dbReference type="RefSeq" id="WP_264600767.1">
    <property type="nucleotide sequence ID" value="NZ_JAOQNS010000003.1"/>
</dbReference>
<keyword evidence="2" id="KW-1185">Reference proteome</keyword>
<evidence type="ECO:0000313" key="1">
    <source>
        <dbReference type="EMBL" id="MCW2307117.1"/>
    </source>
</evidence>
<gene>
    <name evidence="1" type="ORF">M2319_001439</name>
</gene>
<proteinExistence type="predicted"/>
<organism evidence="1 2">
    <name type="scientific">Rhodobium gokarnense</name>
    <dbReference type="NCBI Taxonomy" id="364296"/>
    <lineage>
        <taxon>Bacteria</taxon>
        <taxon>Pseudomonadati</taxon>
        <taxon>Pseudomonadota</taxon>
        <taxon>Alphaproteobacteria</taxon>
        <taxon>Hyphomicrobiales</taxon>
        <taxon>Rhodobiaceae</taxon>
        <taxon>Rhodobium</taxon>
    </lineage>
</organism>
<reference evidence="2" key="1">
    <citation type="submission" date="2023-07" db="EMBL/GenBank/DDBJ databases">
        <title>Genome sequencing of Purple Non-Sulfur Bacteria from various extreme environments.</title>
        <authorList>
            <person name="Mayer M."/>
        </authorList>
    </citation>
    <scope>NUCLEOTIDE SEQUENCE [LARGE SCALE GENOMIC DNA]</scope>
    <source>
        <strain evidence="2">DSM 17935</strain>
    </source>
</reference>
<name>A0ABT3H9P0_9HYPH</name>
<comment type="caution">
    <text evidence="1">The sequence shown here is derived from an EMBL/GenBank/DDBJ whole genome shotgun (WGS) entry which is preliminary data.</text>
</comment>
<dbReference type="EMBL" id="JAOQNS010000003">
    <property type="protein sequence ID" value="MCW2307117.1"/>
    <property type="molecule type" value="Genomic_DNA"/>
</dbReference>
<evidence type="ECO:0000313" key="2">
    <source>
        <dbReference type="Proteomes" id="UP001209755"/>
    </source>
</evidence>
<dbReference type="Proteomes" id="UP001209755">
    <property type="component" value="Unassembled WGS sequence"/>
</dbReference>
<protein>
    <submittedName>
        <fullName evidence="1">Uncharacterized protein</fullName>
    </submittedName>
</protein>
<accession>A0ABT3H9P0</accession>